<dbReference type="EMBL" id="CAUOFW020001843">
    <property type="protein sequence ID" value="CAK9149166.1"/>
    <property type="molecule type" value="Genomic_DNA"/>
</dbReference>
<dbReference type="InterPro" id="IPR051824">
    <property type="entry name" value="LRR_Rcpt-Like_S/T_Kinase"/>
</dbReference>
<dbReference type="Proteomes" id="UP001642360">
    <property type="component" value="Unassembled WGS sequence"/>
</dbReference>
<dbReference type="PANTHER" id="PTHR48006">
    <property type="entry name" value="LEUCINE-RICH REPEAT-CONTAINING PROTEIN DDB_G0281931-RELATED"/>
    <property type="match status" value="1"/>
</dbReference>
<sequence>MMGITSEGSECVRISKLSNNKKEYMPVEPNFCTVVPRALNSLFQQWDAQPPAGLWNISGEPCTGTSINTTELEDPINNPSIKCDCNFENGTTCHIIQMRVYGQNTRGVIPEVLTAFTYLEFLKIDQNSHRGPLPAFIGNLTTLKFCKFWMFTVLLDIFR</sequence>
<dbReference type="InterPro" id="IPR032675">
    <property type="entry name" value="LRR_dom_sf"/>
</dbReference>
<gene>
    <name evidence="2" type="ORF">ILEXP_LOCUS17199</name>
</gene>
<evidence type="ECO:0008006" key="4">
    <source>
        <dbReference type="Google" id="ProtNLM"/>
    </source>
</evidence>
<evidence type="ECO:0000313" key="3">
    <source>
        <dbReference type="Proteomes" id="UP001642360"/>
    </source>
</evidence>
<evidence type="ECO:0000256" key="1">
    <source>
        <dbReference type="ARBA" id="ARBA00004479"/>
    </source>
</evidence>
<keyword evidence="3" id="KW-1185">Reference proteome</keyword>
<dbReference type="PANTHER" id="PTHR48006:SF34">
    <property type="entry name" value="OS08G0203700 PROTEIN"/>
    <property type="match status" value="1"/>
</dbReference>
<comment type="subcellular location">
    <subcellularLocation>
        <location evidence="1">Membrane</location>
        <topology evidence="1">Single-pass type I membrane protein</topology>
    </subcellularLocation>
</comment>
<reference evidence="2 3" key="1">
    <citation type="submission" date="2024-02" db="EMBL/GenBank/DDBJ databases">
        <authorList>
            <person name="Vignale AGUSTIN F."/>
            <person name="Sosa J E."/>
            <person name="Modenutti C."/>
        </authorList>
    </citation>
    <scope>NUCLEOTIDE SEQUENCE [LARGE SCALE GENOMIC DNA]</scope>
</reference>
<dbReference type="AlphaFoldDB" id="A0ABC8RW14"/>
<proteinExistence type="predicted"/>
<organism evidence="2 3">
    <name type="scientific">Ilex paraguariensis</name>
    <name type="common">yerba mate</name>
    <dbReference type="NCBI Taxonomy" id="185542"/>
    <lineage>
        <taxon>Eukaryota</taxon>
        <taxon>Viridiplantae</taxon>
        <taxon>Streptophyta</taxon>
        <taxon>Embryophyta</taxon>
        <taxon>Tracheophyta</taxon>
        <taxon>Spermatophyta</taxon>
        <taxon>Magnoliopsida</taxon>
        <taxon>eudicotyledons</taxon>
        <taxon>Gunneridae</taxon>
        <taxon>Pentapetalae</taxon>
        <taxon>asterids</taxon>
        <taxon>campanulids</taxon>
        <taxon>Aquifoliales</taxon>
        <taxon>Aquifoliaceae</taxon>
        <taxon>Ilex</taxon>
    </lineage>
</organism>
<dbReference type="Gene3D" id="3.80.10.10">
    <property type="entry name" value="Ribonuclease Inhibitor"/>
    <property type="match status" value="1"/>
</dbReference>
<name>A0ABC8RW14_9AQUA</name>
<dbReference type="SUPFAM" id="SSF52058">
    <property type="entry name" value="L domain-like"/>
    <property type="match status" value="1"/>
</dbReference>
<comment type="caution">
    <text evidence="2">The sequence shown here is derived from an EMBL/GenBank/DDBJ whole genome shotgun (WGS) entry which is preliminary data.</text>
</comment>
<dbReference type="GO" id="GO:0016020">
    <property type="term" value="C:membrane"/>
    <property type="evidence" value="ECO:0007669"/>
    <property type="project" value="UniProtKB-SubCell"/>
</dbReference>
<accession>A0ABC8RW14</accession>
<evidence type="ECO:0000313" key="2">
    <source>
        <dbReference type="EMBL" id="CAK9149166.1"/>
    </source>
</evidence>
<protein>
    <recommendedName>
        <fullName evidence="4">LRR receptor-like serine/threonine-protein kinase</fullName>
    </recommendedName>
</protein>